<feature type="region of interest" description="Disordered" evidence="1">
    <location>
        <begin position="176"/>
        <end position="198"/>
    </location>
</feature>
<reference evidence="2" key="1">
    <citation type="submission" date="2022-03" db="EMBL/GenBank/DDBJ databases">
        <authorList>
            <person name="Alioto T."/>
            <person name="Alioto T."/>
            <person name="Gomez Garrido J."/>
        </authorList>
    </citation>
    <scope>NUCLEOTIDE SEQUENCE</scope>
</reference>
<accession>A0AAD1VZM7</accession>
<proteinExistence type="predicted"/>
<name>A0AAD1VZM7_PELCU</name>
<protein>
    <submittedName>
        <fullName evidence="2">Uncharacterized protein</fullName>
    </submittedName>
</protein>
<evidence type="ECO:0000256" key="1">
    <source>
        <dbReference type="SAM" id="MobiDB-lite"/>
    </source>
</evidence>
<organism evidence="2 3">
    <name type="scientific">Pelobates cultripes</name>
    <name type="common">Western spadefoot toad</name>
    <dbReference type="NCBI Taxonomy" id="61616"/>
    <lineage>
        <taxon>Eukaryota</taxon>
        <taxon>Metazoa</taxon>
        <taxon>Chordata</taxon>
        <taxon>Craniata</taxon>
        <taxon>Vertebrata</taxon>
        <taxon>Euteleostomi</taxon>
        <taxon>Amphibia</taxon>
        <taxon>Batrachia</taxon>
        <taxon>Anura</taxon>
        <taxon>Pelobatoidea</taxon>
        <taxon>Pelobatidae</taxon>
        <taxon>Pelobates</taxon>
    </lineage>
</organism>
<gene>
    <name evidence="2" type="ORF">PECUL_23A016768</name>
</gene>
<keyword evidence="3" id="KW-1185">Reference proteome</keyword>
<feature type="region of interest" description="Disordered" evidence="1">
    <location>
        <begin position="113"/>
        <end position="138"/>
    </location>
</feature>
<feature type="compositionally biased region" description="Basic and acidic residues" evidence="1">
    <location>
        <begin position="66"/>
        <end position="77"/>
    </location>
</feature>
<evidence type="ECO:0000313" key="3">
    <source>
        <dbReference type="Proteomes" id="UP001295444"/>
    </source>
</evidence>
<feature type="compositionally biased region" description="Pro residues" evidence="1">
    <location>
        <begin position="128"/>
        <end position="138"/>
    </location>
</feature>
<dbReference type="AlphaFoldDB" id="A0AAD1VZM7"/>
<evidence type="ECO:0000313" key="2">
    <source>
        <dbReference type="EMBL" id="CAH2282565.1"/>
    </source>
</evidence>
<feature type="region of interest" description="Disordered" evidence="1">
    <location>
        <begin position="63"/>
        <end position="83"/>
    </location>
</feature>
<sequence>MSTLTCAEGLVIAVRKMKAVNQVNMTYSVHGYPSTACRTVKKEVKCLTYTRPAPYRRRVSQLRFGHHPDPDKADSPHGHTGQAQPYLQQREHQEAADDLTAGAHPAPVIVPSRSAEEDQHSAAQSGPQSPPFPPSPLLPPLLSLYSSKLFARQQCIGIQAESRVSAKPSALYNVTNKTPERLEAGESLKTGINEPEQS</sequence>
<dbReference type="Proteomes" id="UP001295444">
    <property type="component" value="Chromosome 04"/>
</dbReference>
<dbReference type="EMBL" id="OW240915">
    <property type="protein sequence ID" value="CAH2282565.1"/>
    <property type="molecule type" value="Genomic_DNA"/>
</dbReference>